<dbReference type="HAMAP" id="MF_01350">
    <property type="entry name" value="NDH1_NuoH"/>
    <property type="match status" value="1"/>
</dbReference>
<accession>A0A832I659</accession>
<dbReference type="GO" id="GO:0016655">
    <property type="term" value="F:oxidoreductase activity, acting on NAD(P)H, quinone or similar compound as acceptor"/>
    <property type="evidence" value="ECO:0007669"/>
    <property type="project" value="UniProtKB-UniRule"/>
</dbReference>
<proteinExistence type="inferred from homology"/>
<evidence type="ECO:0000256" key="5">
    <source>
        <dbReference type="HAMAP-Rule" id="MF_01350"/>
    </source>
</evidence>
<feature type="transmembrane region" description="Helical" evidence="5">
    <location>
        <begin position="245"/>
        <end position="264"/>
    </location>
</feature>
<reference evidence="7" key="1">
    <citation type="journal article" date="2020" name="mSystems">
        <title>Genome- and Community-Level Interaction Insights into Carbon Utilization and Element Cycling Functions of Hydrothermarchaeota in Hydrothermal Sediment.</title>
        <authorList>
            <person name="Zhou Z."/>
            <person name="Liu Y."/>
            <person name="Xu W."/>
            <person name="Pan J."/>
            <person name="Luo Z.H."/>
            <person name="Li M."/>
        </authorList>
    </citation>
    <scope>NUCLEOTIDE SEQUENCE [LARGE SCALE GENOMIC DNA]</scope>
    <source>
        <strain evidence="7">SpSt-381</strain>
    </source>
</reference>
<feature type="transmembrane region" description="Helical" evidence="5">
    <location>
        <begin position="83"/>
        <end position="105"/>
    </location>
</feature>
<feature type="transmembrane region" description="Helical" evidence="5">
    <location>
        <begin position="189"/>
        <end position="208"/>
    </location>
</feature>
<comment type="catalytic activity">
    <reaction evidence="5">
        <text>a quinone + NADH + 5 H(+)(in) = a quinol + NAD(+) + 4 H(+)(out)</text>
        <dbReference type="Rhea" id="RHEA:57888"/>
        <dbReference type="ChEBI" id="CHEBI:15378"/>
        <dbReference type="ChEBI" id="CHEBI:24646"/>
        <dbReference type="ChEBI" id="CHEBI:57540"/>
        <dbReference type="ChEBI" id="CHEBI:57945"/>
        <dbReference type="ChEBI" id="CHEBI:132124"/>
    </reaction>
</comment>
<keyword evidence="5" id="KW-0830">Ubiquinone</keyword>
<comment type="similarity">
    <text evidence="5 6">Belongs to the complex I subunit 1 family.</text>
</comment>
<evidence type="ECO:0000256" key="6">
    <source>
        <dbReference type="RuleBase" id="RU000471"/>
    </source>
</evidence>
<comment type="caution">
    <text evidence="7">The sequence shown here is derived from an EMBL/GenBank/DDBJ whole genome shotgun (WGS) entry which is preliminary data.</text>
</comment>
<evidence type="ECO:0000256" key="3">
    <source>
        <dbReference type="ARBA" id="ARBA00022989"/>
    </source>
</evidence>
<evidence type="ECO:0000256" key="1">
    <source>
        <dbReference type="ARBA" id="ARBA00004141"/>
    </source>
</evidence>
<keyword evidence="7" id="KW-0560">Oxidoreductase</keyword>
<organism evidence="7">
    <name type="scientific">Eiseniibacteriota bacterium</name>
    <dbReference type="NCBI Taxonomy" id="2212470"/>
    <lineage>
        <taxon>Bacteria</taxon>
        <taxon>Candidatus Eiseniibacteriota</taxon>
    </lineage>
</organism>
<dbReference type="EMBL" id="DSQF01000030">
    <property type="protein sequence ID" value="HGZ44531.1"/>
    <property type="molecule type" value="Genomic_DNA"/>
</dbReference>
<dbReference type="EC" id="7.1.1.-" evidence="5"/>
<comment type="subcellular location">
    <subcellularLocation>
        <location evidence="5 6">Cell membrane</location>
        <topology evidence="5 6">Multi-pass membrane protein</topology>
    </subcellularLocation>
    <subcellularLocation>
        <location evidence="1">Membrane</location>
        <topology evidence="1">Multi-pass membrane protein</topology>
    </subcellularLocation>
</comment>
<evidence type="ECO:0000313" key="7">
    <source>
        <dbReference type="EMBL" id="HGZ44531.1"/>
    </source>
</evidence>
<dbReference type="PANTHER" id="PTHR11432:SF3">
    <property type="entry name" value="NADH-UBIQUINONE OXIDOREDUCTASE CHAIN 1"/>
    <property type="match status" value="1"/>
</dbReference>
<keyword evidence="3 5" id="KW-1133">Transmembrane helix</keyword>
<dbReference type="InterPro" id="IPR001694">
    <property type="entry name" value="NADH_UbQ_OxRdtase_su1/FPO"/>
</dbReference>
<feature type="transmembrane region" description="Helical" evidence="5">
    <location>
        <begin position="12"/>
        <end position="36"/>
    </location>
</feature>
<keyword evidence="5" id="KW-1278">Translocase</keyword>
<dbReference type="GO" id="GO:0003954">
    <property type="term" value="F:NADH dehydrogenase activity"/>
    <property type="evidence" value="ECO:0007669"/>
    <property type="project" value="TreeGrafter"/>
</dbReference>
<feature type="transmembrane region" description="Helical" evidence="5">
    <location>
        <begin position="117"/>
        <end position="138"/>
    </location>
</feature>
<feature type="transmembrane region" description="Helical" evidence="5">
    <location>
        <begin position="159"/>
        <end position="177"/>
    </location>
</feature>
<dbReference type="PROSITE" id="PS00668">
    <property type="entry name" value="COMPLEX1_ND1_2"/>
    <property type="match status" value="1"/>
</dbReference>
<comment type="function">
    <text evidence="5">NDH-1 shuttles electrons from NADH, via FMN and iron-sulfur (Fe-S) centers, to quinones in the respiratory chain. The immediate electron acceptor for the enzyme in this species is believed to be ubiquinone. Couples the redox reaction to proton translocation (for every two electrons transferred, four hydrogen ions are translocated across the cytoplasmic membrane), and thus conserves the redox energy in a proton gradient. This subunit may bind ubiquinone.</text>
</comment>
<sequence>MAAIWSNPDVQFVLWALFKLVVILFALLGLVSYLVYAERKVAGHIQARTGPNRVGPLGLLQPIADVLKLFLKEEFTPAGANKVVFHLAPILVVIPALTTFAIIPFGPAPFYVTDVNAGLLVFLAMSSLGVYSITLAGWSSNNKYALLGGLRSSAQMISYELAMGLSTIGVLLIAGSMSLQDIVAGQRTLWYVVLQPVAFVIFLITALAETNRAPFDLPEAEAELVAGFHTEYSSMKWAMFFLGEYMNVIAISSVAIVLFLGGWHGPGPDALGPLWFSLKLGAMLFFFIWVRWTFPRFRYDQLMALGWKVLLPLSLANIVVTSLVVWWRAQP</sequence>
<keyword evidence="5" id="KW-1003">Cell membrane</keyword>
<dbReference type="GO" id="GO:0009060">
    <property type="term" value="P:aerobic respiration"/>
    <property type="evidence" value="ECO:0007669"/>
    <property type="project" value="TreeGrafter"/>
</dbReference>
<dbReference type="NCBIfam" id="NF004741">
    <property type="entry name" value="PRK06076.1-2"/>
    <property type="match status" value="1"/>
</dbReference>
<dbReference type="AlphaFoldDB" id="A0A832I659"/>
<evidence type="ECO:0000256" key="4">
    <source>
        <dbReference type="ARBA" id="ARBA00023136"/>
    </source>
</evidence>
<keyword evidence="2 5" id="KW-0812">Transmembrane</keyword>
<keyword evidence="5 6" id="KW-0520">NAD</keyword>
<evidence type="ECO:0000256" key="2">
    <source>
        <dbReference type="ARBA" id="ARBA00022692"/>
    </source>
</evidence>
<dbReference type="InterPro" id="IPR018086">
    <property type="entry name" value="NADH_UbQ_OxRdtase_su1_CS"/>
</dbReference>
<comment type="subunit">
    <text evidence="5">NDH-1 is composed of 14 different subunits. Subunits NuoA, H, J, K, L, M, N constitute the membrane sector of the complex.</text>
</comment>
<feature type="transmembrane region" description="Helical" evidence="5">
    <location>
        <begin position="270"/>
        <end position="290"/>
    </location>
</feature>
<dbReference type="Pfam" id="PF00146">
    <property type="entry name" value="NADHdh"/>
    <property type="match status" value="1"/>
</dbReference>
<dbReference type="GO" id="GO:0048038">
    <property type="term" value="F:quinone binding"/>
    <property type="evidence" value="ECO:0007669"/>
    <property type="project" value="UniProtKB-KW"/>
</dbReference>
<feature type="transmembrane region" description="Helical" evidence="5">
    <location>
        <begin position="302"/>
        <end position="327"/>
    </location>
</feature>
<gene>
    <name evidence="5 7" type="primary">nuoH</name>
    <name evidence="7" type="ORF">ENR23_14205</name>
</gene>
<keyword evidence="4 5" id="KW-0472">Membrane</keyword>
<protein>
    <recommendedName>
        <fullName evidence="5">NADH-quinone oxidoreductase subunit H</fullName>
        <ecNumber evidence="5">7.1.1.-</ecNumber>
    </recommendedName>
    <alternativeName>
        <fullName evidence="5">NADH dehydrogenase I subunit H</fullName>
    </alternativeName>
    <alternativeName>
        <fullName evidence="5">NDH-1 subunit H</fullName>
    </alternativeName>
</protein>
<dbReference type="PANTHER" id="PTHR11432">
    <property type="entry name" value="NADH DEHYDROGENASE SUBUNIT 1"/>
    <property type="match status" value="1"/>
</dbReference>
<keyword evidence="5" id="KW-0874">Quinone</keyword>
<dbReference type="GO" id="GO:0005886">
    <property type="term" value="C:plasma membrane"/>
    <property type="evidence" value="ECO:0007669"/>
    <property type="project" value="UniProtKB-SubCell"/>
</dbReference>
<name>A0A832I659_UNCEI</name>